<reference evidence="4 5" key="1">
    <citation type="journal article" date="2016" name="Nat. Commun.">
        <title>Thousands of microbial genomes shed light on interconnected biogeochemical processes in an aquifer system.</title>
        <authorList>
            <person name="Anantharaman K."/>
            <person name="Brown C.T."/>
            <person name="Hug L.A."/>
            <person name="Sharon I."/>
            <person name="Castelle C.J."/>
            <person name="Probst A.J."/>
            <person name="Thomas B.C."/>
            <person name="Singh A."/>
            <person name="Wilkins M.J."/>
            <person name="Karaoz U."/>
            <person name="Brodie E.L."/>
            <person name="Williams K.H."/>
            <person name="Hubbard S.S."/>
            <person name="Banfield J.F."/>
        </authorList>
    </citation>
    <scope>NUCLEOTIDE SEQUENCE [LARGE SCALE GENOMIC DNA]</scope>
</reference>
<dbReference type="PANTHER" id="PTHR34535">
    <property type="entry name" value="HYDROGENASE MATURATION FACTOR HYPA"/>
    <property type="match status" value="1"/>
</dbReference>
<keyword evidence="3" id="KW-0862">Zinc</keyword>
<evidence type="ECO:0000256" key="1">
    <source>
        <dbReference type="ARBA" id="ARBA00022596"/>
    </source>
</evidence>
<evidence type="ECO:0000313" key="4">
    <source>
        <dbReference type="EMBL" id="OGD74490.1"/>
    </source>
</evidence>
<organism evidence="4 5">
    <name type="scientific">Candidatus Coatesbacteria bacterium RBG_13_66_14</name>
    <dbReference type="NCBI Taxonomy" id="1817816"/>
    <lineage>
        <taxon>Bacteria</taxon>
        <taxon>Candidatus Coatesiibacteriota</taxon>
    </lineage>
</organism>
<dbReference type="STRING" id="1817816.A2Y64_01935"/>
<dbReference type="AlphaFoldDB" id="A0A1F5F4F2"/>
<protein>
    <recommendedName>
        <fullName evidence="6">Hydrogenase maturation nickel metallochaperone HypA</fullName>
    </recommendedName>
</protein>
<dbReference type="PANTHER" id="PTHR34535:SF3">
    <property type="entry name" value="HYDROGENASE MATURATION FACTOR HYPA"/>
    <property type="match status" value="1"/>
</dbReference>
<dbReference type="GO" id="GO:0051604">
    <property type="term" value="P:protein maturation"/>
    <property type="evidence" value="ECO:0007669"/>
    <property type="project" value="InterPro"/>
</dbReference>
<feature type="non-terminal residue" evidence="4">
    <location>
        <position position="77"/>
    </location>
</feature>
<dbReference type="Proteomes" id="UP000177187">
    <property type="component" value="Unassembled WGS sequence"/>
</dbReference>
<dbReference type="Gene3D" id="3.30.2320.50">
    <property type="match status" value="1"/>
</dbReference>
<comment type="caution">
    <text evidence="4">The sequence shown here is derived from an EMBL/GenBank/DDBJ whole genome shotgun (WGS) entry which is preliminary data.</text>
</comment>
<evidence type="ECO:0008006" key="6">
    <source>
        <dbReference type="Google" id="ProtNLM"/>
    </source>
</evidence>
<evidence type="ECO:0000256" key="2">
    <source>
        <dbReference type="ARBA" id="ARBA00022723"/>
    </source>
</evidence>
<keyword evidence="1" id="KW-0533">Nickel</keyword>
<dbReference type="GO" id="GO:0008270">
    <property type="term" value="F:zinc ion binding"/>
    <property type="evidence" value="ECO:0007669"/>
    <property type="project" value="TreeGrafter"/>
</dbReference>
<name>A0A1F5F4F2_9BACT</name>
<gene>
    <name evidence="4" type="ORF">A2Y64_01935</name>
</gene>
<dbReference type="EMBL" id="MFAF01000102">
    <property type="protein sequence ID" value="OGD74490.1"/>
    <property type="molecule type" value="Genomic_DNA"/>
</dbReference>
<evidence type="ECO:0000256" key="3">
    <source>
        <dbReference type="ARBA" id="ARBA00022833"/>
    </source>
</evidence>
<keyword evidence="2" id="KW-0479">Metal-binding</keyword>
<accession>A0A1F5F4F2</accession>
<dbReference type="GO" id="GO:0016151">
    <property type="term" value="F:nickel cation binding"/>
    <property type="evidence" value="ECO:0007669"/>
    <property type="project" value="InterPro"/>
</dbReference>
<sequence length="77" mass="8631">MHELAVTREIVRAVEEELTKLPEGTRLLKVKLLLGRLTGFVPESLEFCYGALTEGSRLAGSELEIERRDGRVRCEGC</sequence>
<evidence type="ECO:0000313" key="5">
    <source>
        <dbReference type="Proteomes" id="UP000177187"/>
    </source>
</evidence>
<dbReference type="InterPro" id="IPR000688">
    <property type="entry name" value="HypA/HybF"/>
</dbReference>
<dbReference type="Pfam" id="PF01155">
    <property type="entry name" value="HypA"/>
    <property type="match status" value="1"/>
</dbReference>
<proteinExistence type="predicted"/>